<feature type="domain" description="C2H2-type" evidence="11">
    <location>
        <begin position="611"/>
        <end position="638"/>
    </location>
</feature>
<feature type="region of interest" description="Disordered" evidence="10">
    <location>
        <begin position="1"/>
        <end position="144"/>
    </location>
</feature>
<dbReference type="InterPro" id="IPR009057">
    <property type="entry name" value="Homeodomain-like_sf"/>
</dbReference>
<feature type="compositionally biased region" description="Polar residues" evidence="10">
    <location>
        <begin position="1057"/>
        <end position="1068"/>
    </location>
</feature>
<dbReference type="Proteomes" id="UP000085678">
    <property type="component" value="Unplaced"/>
</dbReference>
<dbReference type="FunFam" id="3.30.160.60:FF:000656">
    <property type="entry name" value="Zinc finger protein 541"/>
    <property type="match status" value="1"/>
</dbReference>
<dbReference type="GO" id="GO:0000118">
    <property type="term" value="C:histone deacetylase complex"/>
    <property type="evidence" value="ECO:0007669"/>
    <property type="project" value="TreeGrafter"/>
</dbReference>
<dbReference type="InParanoid" id="A0A1S3HWJ5"/>
<feature type="compositionally biased region" description="Low complexity" evidence="10">
    <location>
        <begin position="838"/>
        <end position="851"/>
    </location>
</feature>
<dbReference type="SMART" id="SM01189">
    <property type="entry name" value="ELM2"/>
    <property type="match status" value="1"/>
</dbReference>
<evidence type="ECO:0000256" key="1">
    <source>
        <dbReference type="ARBA" id="ARBA00004123"/>
    </source>
</evidence>
<comment type="subcellular location">
    <subcellularLocation>
        <location evidence="1">Nucleus</location>
    </subcellularLocation>
</comment>
<evidence type="ECO:0000256" key="2">
    <source>
        <dbReference type="ARBA" id="ARBA00022723"/>
    </source>
</evidence>
<feature type="region of interest" description="Disordered" evidence="10">
    <location>
        <begin position="1483"/>
        <end position="1525"/>
    </location>
</feature>
<evidence type="ECO:0000259" key="11">
    <source>
        <dbReference type="PROSITE" id="PS50157"/>
    </source>
</evidence>
<feature type="region of interest" description="Disordered" evidence="10">
    <location>
        <begin position="1190"/>
        <end position="1211"/>
    </location>
</feature>
<evidence type="ECO:0000256" key="6">
    <source>
        <dbReference type="ARBA" id="ARBA00023015"/>
    </source>
</evidence>
<evidence type="ECO:0000256" key="10">
    <source>
        <dbReference type="SAM" id="MobiDB-lite"/>
    </source>
</evidence>
<evidence type="ECO:0000313" key="14">
    <source>
        <dbReference type="Proteomes" id="UP000085678"/>
    </source>
</evidence>
<dbReference type="InterPro" id="IPR001005">
    <property type="entry name" value="SANT/Myb"/>
</dbReference>
<feature type="region of interest" description="Disordered" evidence="10">
    <location>
        <begin position="194"/>
        <end position="235"/>
    </location>
</feature>
<evidence type="ECO:0000256" key="3">
    <source>
        <dbReference type="ARBA" id="ARBA00022737"/>
    </source>
</evidence>
<keyword evidence="7" id="KW-0804">Transcription</keyword>
<feature type="compositionally biased region" description="Low complexity" evidence="10">
    <location>
        <begin position="213"/>
        <end position="233"/>
    </location>
</feature>
<dbReference type="KEGG" id="lak:106158831"/>
<feature type="domain" description="C2H2-type" evidence="11">
    <location>
        <begin position="1597"/>
        <end position="1624"/>
    </location>
</feature>
<gene>
    <name evidence="15" type="primary">LOC106158831</name>
</gene>
<feature type="compositionally biased region" description="Polar residues" evidence="10">
    <location>
        <begin position="1"/>
        <end position="14"/>
    </location>
</feature>
<dbReference type="Pfam" id="PF01448">
    <property type="entry name" value="ELM2"/>
    <property type="match status" value="1"/>
</dbReference>
<feature type="domain" description="C2H2-type" evidence="11">
    <location>
        <begin position="1531"/>
        <end position="1560"/>
    </location>
</feature>
<dbReference type="PANTHER" id="PTHR16089:SF40">
    <property type="entry name" value="SUPPRESSOR OF ACTIVATED EGL-4 PROTEIN 1"/>
    <property type="match status" value="1"/>
</dbReference>
<feature type="domain" description="C2H2-type" evidence="11">
    <location>
        <begin position="779"/>
        <end position="806"/>
    </location>
</feature>
<keyword evidence="2" id="KW-0479">Metal-binding</keyword>
<dbReference type="InterPro" id="IPR013087">
    <property type="entry name" value="Znf_C2H2_type"/>
</dbReference>
<dbReference type="InterPro" id="IPR036236">
    <property type="entry name" value="Znf_C2H2_sf"/>
</dbReference>
<dbReference type="InterPro" id="IPR051066">
    <property type="entry name" value="Trans_reg/Corepressor"/>
</dbReference>
<feature type="domain" description="SANT" evidence="13">
    <location>
        <begin position="1408"/>
        <end position="1459"/>
    </location>
</feature>
<feature type="region of interest" description="Disordered" evidence="10">
    <location>
        <begin position="727"/>
        <end position="760"/>
    </location>
</feature>
<dbReference type="GO" id="GO:0008270">
    <property type="term" value="F:zinc ion binding"/>
    <property type="evidence" value="ECO:0007669"/>
    <property type="project" value="UniProtKB-KW"/>
</dbReference>
<dbReference type="PROSITE" id="PS50157">
    <property type="entry name" value="ZINC_FINGER_C2H2_2"/>
    <property type="match status" value="6"/>
</dbReference>
<keyword evidence="3" id="KW-0677">Repeat</keyword>
<keyword evidence="14" id="KW-1185">Reference proteome</keyword>
<reference evidence="15" key="1">
    <citation type="submission" date="2025-08" db="UniProtKB">
        <authorList>
            <consortium name="RefSeq"/>
        </authorList>
    </citation>
    <scope>IDENTIFICATION</scope>
    <source>
        <tissue evidence="15">Gonads</tissue>
    </source>
</reference>
<dbReference type="Gene3D" id="4.10.1240.50">
    <property type="match status" value="1"/>
</dbReference>
<evidence type="ECO:0000259" key="13">
    <source>
        <dbReference type="PROSITE" id="PS51293"/>
    </source>
</evidence>
<feature type="region of interest" description="Disordered" evidence="10">
    <location>
        <begin position="1105"/>
        <end position="1132"/>
    </location>
</feature>
<evidence type="ECO:0000256" key="8">
    <source>
        <dbReference type="ARBA" id="ARBA00023242"/>
    </source>
</evidence>
<dbReference type="PROSITE" id="PS00028">
    <property type="entry name" value="ZINC_FINGER_C2H2_1"/>
    <property type="match status" value="6"/>
</dbReference>
<dbReference type="STRING" id="7574.A0A1S3HWJ5"/>
<dbReference type="Gene3D" id="1.10.10.60">
    <property type="entry name" value="Homeodomain-like"/>
    <property type="match status" value="1"/>
</dbReference>
<feature type="compositionally biased region" description="Basic and acidic residues" evidence="10">
    <location>
        <begin position="809"/>
        <end position="823"/>
    </location>
</feature>
<accession>A0A1S3HWJ5</accession>
<dbReference type="PROSITE" id="PS51293">
    <property type="entry name" value="SANT"/>
    <property type="match status" value="1"/>
</dbReference>
<feature type="domain" description="C2H2-type" evidence="11">
    <location>
        <begin position="583"/>
        <end position="610"/>
    </location>
</feature>
<name>A0A1S3HWJ5_LINAN</name>
<feature type="compositionally biased region" description="Low complexity" evidence="10">
    <location>
        <begin position="508"/>
        <end position="526"/>
    </location>
</feature>
<sequence>MSANYQSPGHMTNSPRDHMNMAGYQHSPVGTHSPLTPNYQSPGPVPNSPLTPSYQSQQQQSHSVPNSPRDPMDNNNHMSKATAGGGYHGILMPPPLGRRRMHSNQGYIGNNNVNNVNARNYHHQASPSPVYTHSGSPHPQSQNVFQYPDPPYNMRGNNFQNDTMQNYGQQMNDPNMSPHMLQDGNQFQFQAPIGQQCMNDPNPSPHGPHTPHTPHTPGGHASAPHTPHTPHTPINRMPVVQQQGMNDPNMSPHPTMSPHHTMAKDTTHFQFPVVRQQMNDPNKSPHMINQMNMRQVMNDPNKSPHVMVKQAEAFTFPPLSVSQSMNDPNSSPHPMNTHIAAFNKQLMATNFAHCNDQRGTEPRSPFDHRPDLPVNSLNVAGIQTSMTDDKGMGPLSVGVPVTYTDTGQPSPASSATSMTTQGLRFQSSGNAGDAMLSAINYNDSDLLQDSHFDVANNLNNISDNLLSNMNSSSNMSLGDGGPPTFDLFEGDGHVSEPYNPQELQLPGDAFGDSSSGFSMSDSMDADNPGNHGNPKQHNPLNAHNPHPGEQGSNGGGDPQLVPEKPRGKGRPSKSGGSPGRGGVHCQVCQKAFNNSSALAKHKLTHSDERKYVCPICSKAFKRQDHLNGHMMTHRSKKPYECKFEGCDKSYCDARSLRRHLENHHQASQDMITTSTVTAMTVIPPVAEQSGQFPSGRTGNTQGGQFFQFEQSQENSGSQWQQNLNVNRWQRPGDRSPGYLQQVSPISPAPGQGGVPTSPLQRQAAGVWGFPNPLNEPKPVECSMCHRRFKNIPALNGHMRLHGGYFKKVSDLEKDESKKDKEEGNSESQPPELTPQPPASSSGADSNSSNASLTEARNMSLAQHLQQPIQQQQQQQQHQPIQQQQQHQQLQQPMGPPKLEPAISVKLESSLAVSSNQGQPTNFVSTSHMTAGQLSVKKVNVMPPPSSVHLPLSGGFSMSQSQSLNSDEGLLSSFAGVAVGRELGMEQTGVGVKPSSANTRIPSAFTFTDADSVKTKQKLLQALQEPSFRPIQQENLLRPMQEVNERKRHASADPDKFTSPTRKNSLTSPGSLAYMLTNFQKTGSTVKCELEKRRSQEFFDQDEMFVRPEPVRSRSRPDEHSIGRPRSRTDDPFHARKGIEEGMGVFRNPGAMHGSQIKAKRKHRPEPLVIPQNMSHFGFQSRLRSPRIWEPSGAEKKTGHTPPPYTPPPMLSPVRSGSGLFWSIQPHPLRPVTPKSAPVTPKIRRGSFGLSHSVGGVTSWSGLIQTKEPIKEEEDEEEEEEEEGTEVEEETQIEPPPETDIQPHVNIGPQYQADVPSCLESRNRIYFDDRVREDLVWDPAIIDHTTEDEVQSYQEFASCAAVPGNGVNMEYALHLLHIVKGDVQKAILELMKATPKLPNRHPLVTFSYQESDTWSSEEIEAFIEGMLKFDKDFFNVSKEVKTKTTKQCIQFYYLWKKVCLDEYKRMRILRRKRTDDDIYNLRSRAAQQDDLEHQQQTQADSDDSDDDSSATGNVEEPNEKEPDASNGVQIVYTCAYPNCNASFPSKQALSGHIRIHVNSSEGNTRKSAEPSPHRSPHRKEGTGPPSNKSTVSEGVEEFPCKICGKVFYKVKSRSAHMKSHSDKERNRKNALAAQNNSPYSPYSDT</sequence>
<evidence type="ECO:0000256" key="5">
    <source>
        <dbReference type="ARBA" id="ARBA00022833"/>
    </source>
</evidence>
<feature type="domain" description="C2H2-type" evidence="11">
    <location>
        <begin position="639"/>
        <end position="669"/>
    </location>
</feature>
<dbReference type="GO" id="GO:0005667">
    <property type="term" value="C:transcription regulator complex"/>
    <property type="evidence" value="ECO:0007669"/>
    <property type="project" value="TreeGrafter"/>
</dbReference>
<evidence type="ECO:0000259" key="12">
    <source>
        <dbReference type="PROSITE" id="PS51156"/>
    </source>
</evidence>
<feature type="region of interest" description="Disordered" evidence="10">
    <location>
        <begin position="1557"/>
        <end position="1594"/>
    </location>
</feature>
<dbReference type="InterPro" id="IPR000949">
    <property type="entry name" value="ELM2_dom"/>
</dbReference>
<dbReference type="OrthoDB" id="5977959at2759"/>
<feature type="region of interest" description="Disordered" evidence="10">
    <location>
        <begin position="472"/>
        <end position="582"/>
    </location>
</feature>
<feature type="compositionally biased region" description="Polar residues" evidence="10">
    <location>
        <begin position="28"/>
        <end position="41"/>
    </location>
</feature>
<feature type="compositionally biased region" description="Polar residues" evidence="10">
    <location>
        <begin position="1631"/>
        <end position="1644"/>
    </location>
</feature>
<feature type="region of interest" description="Disordered" evidence="10">
    <location>
        <begin position="1043"/>
        <end position="1068"/>
    </location>
</feature>
<dbReference type="GeneID" id="106158831"/>
<dbReference type="SUPFAM" id="SSF46689">
    <property type="entry name" value="Homeodomain-like"/>
    <property type="match status" value="1"/>
</dbReference>
<evidence type="ECO:0000256" key="9">
    <source>
        <dbReference type="PROSITE-ProRule" id="PRU00042"/>
    </source>
</evidence>
<dbReference type="FunCoup" id="A0A1S3HWJ5">
    <property type="interactions" value="1"/>
</dbReference>
<dbReference type="PROSITE" id="PS51156">
    <property type="entry name" value="ELM2"/>
    <property type="match status" value="1"/>
</dbReference>
<feature type="compositionally biased region" description="Basic and acidic residues" evidence="10">
    <location>
        <begin position="1562"/>
        <end position="1571"/>
    </location>
</feature>
<protein>
    <submittedName>
        <fullName evidence="15">Uncharacterized protein LOC106158831</fullName>
    </submittedName>
</protein>
<keyword evidence="5" id="KW-0862">Zinc</keyword>
<keyword evidence="6" id="KW-0805">Transcription regulation</keyword>
<evidence type="ECO:0000313" key="15">
    <source>
        <dbReference type="RefSeq" id="XP_013390388.1"/>
    </source>
</evidence>
<feature type="domain" description="ELM2" evidence="12">
    <location>
        <begin position="1302"/>
        <end position="1393"/>
    </location>
</feature>
<evidence type="ECO:0000256" key="7">
    <source>
        <dbReference type="ARBA" id="ARBA00023163"/>
    </source>
</evidence>
<dbReference type="Pfam" id="PF00096">
    <property type="entry name" value="zf-C2H2"/>
    <property type="match status" value="2"/>
</dbReference>
<dbReference type="Gene3D" id="3.30.160.60">
    <property type="entry name" value="Classic Zinc Finger"/>
    <property type="match status" value="5"/>
</dbReference>
<feature type="region of interest" description="Disordered" evidence="10">
    <location>
        <begin position="1612"/>
        <end position="1644"/>
    </location>
</feature>
<dbReference type="InterPro" id="IPR017884">
    <property type="entry name" value="SANT_dom"/>
</dbReference>
<feature type="compositionally biased region" description="Polar residues" evidence="10">
    <location>
        <begin position="123"/>
        <end position="144"/>
    </location>
</feature>
<dbReference type="Pfam" id="PF13912">
    <property type="entry name" value="zf-C2H2_6"/>
    <property type="match status" value="2"/>
</dbReference>
<dbReference type="SMART" id="SM00355">
    <property type="entry name" value="ZnF_C2H2"/>
    <property type="match status" value="6"/>
</dbReference>
<keyword evidence="4 9" id="KW-0863">Zinc-finger</keyword>
<feature type="compositionally biased region" description="Acidic residues" evidence="10">
    <location>
        <begin position="1270"/>
        <end position="1291"/>
    </location>
</feature>
<feature type="compositionally biased region" description="Low complexity" evidence="10">
    <location>
        <begin position="50"/>
        <end position="67"/>
    </location>
</feature>
<keyword evidence="8" id="KW-0539">Nucleus</keyword>
<dbReference type="GO" id="GO:0003714">
    <property type="term" value="F:transcription corepressor activity"/>
    <property type="evidence" value="ECO:0007669"/>
    <property type="project" value="TreeGrafter"/>
</dbReference>
<feature type="region of interest" description="Disordered" evidence="10">
    <location>
        <begin position="1259"/>
        <end position="1304"/>
    </location>
</feature>
<dbReference type="RefSeq" id="XP_013390388.1">
    <property type="nucleotide sequence ID" value="XM_013534934.2"/>
</dbReference>
<dbReference type="SUPFAM" id="SSF57667">
    <property type="entry name" value="beta-beta-alpha zinc fingers"/>
    <property type="match status" value="3"/>
</dbReference>
<evidence type="ECO:0000256" key="4">
    <source>
        <dbReference type="ARBA" id="ARBA00022771"/>
    </source>
</evidence>
<dbReference type="PANTHER" id="PTHR16089">
    <property type="entry name" value="REST COREPRESSOR COREST PROTEIN-RELATED"/>
    <property type="match status" value="1"/>
</dbReference>
<proteinExistence type="predicted"/>
<organism evidence="14 15">
    <name type="scientific">Lingula anatina</name>
    <name type="common">Brachiopod</name>
    <name type="synonym">Lingula unguis</name>
    <dbReference type="NCBI Taxonomy" id="7574"/>
    <lineage>
        <taxon>Eukaryota</taxon>
        <taxon>Metazoa</taxon>
        <taxon>Spiralia</taxon>
        <taxon>Lophotrochozoa</taxon>
        <taxon>Brachiopoda</taxon>
        <taxon>Linguliformea</taxon>
        <taxon>Lingulata</taxon>
        <taxon>Lingulida</taxon>
        <taxon>Linguloidea</taxon>
        <taxon>Lingulidae</taxon>
        <taxon>Lingula</taxon>
    </lineage>
</organism>
<dbReference type="FunFam" id="3.30.160.60:FF:000744">
    <property type="entry name" value="zinc finger E-box-binding homeobox 1"/>
    <property type="match status" value="1"/>
</dbReference>
<feature type="compositionally biased region" description="Low complexity" evidence="10">
    <location>
        <begin position="862"/>
        <end position="892"/>
    </location>
</feature>
<feature type="compositionally biased region" description="Pro residues" evidence="10">
    <location>
        <begin position="1200"/>
        <end position="1210"/>
    </location>
</feature>
<dbReference type="GO" id="GO:0006357">
    <property type="term" value="P:regulation of transcription by RNA polymerase II"/>
    <property type="evidence" value="ECO:0007669"/>
    <property type="project" value="TreeGrafter"/>
</dbReference>
<dbReference type="SMART" id="SM00717">
    <property type="entry name" value="SANT"/>
    <property type="match status" value="1"/>
</dbReference>
<feature type="region of interest" description="Disordered" evidence="10">
    <location>
        <begin position="809"/>
        <end position="899"/>
    </location>
</feature>
<dbReference type="Pfam" id="PF00249">
    <property type="entry name" value="Myb_DNA-binding"/>
    <property type="match status" value="1"/>
</dbReference>